<evidence type="ECO:0000256" key="5">
    <source>
        <dbReference type="ARBA" id="ARBA00022747"/>
    </source>
</evidence>
<dbReference type="Pfam" id="PF01555">
    <property type="entry name" value="N6_N4_Mtase"/>
    <property type="match status" value="1"/>
</dbReference>
<evidence type="ECO:0000256" key="1">
    <source>
        <dbReference type="ARBA" id="ARBA00006594"/>
    </source>
</evidence>
<protein>
    <submittedName>
        <fullName evidence="7">Site-specific DNA-methyltransferase</fullName>
    </submittedName>
</protein>
<dbReference type="RefSeq" id="WP_160561209.1">
    <property type="nucleotide sequence ID" value="NZ_QZDT01000031.1"/>
</dbReference>
<comment type="similarity">
    <text evidence="1">Belongs to the N(4)/N(6)-methyltransferase family.</text>
</comment>
<evidence type="ECO:0000256" key="2">
    <source>
        <dbReference type="ARBA" id="ARBA00022603"/>
    </source>
</evidence>
<dbReference type="Proteomes" id="UP001154420">
    <property type="component" value="Unassembled WGS sequence"/>
</dbReference>
<comment type="caution">
    <text evidence="7">The sequence shown here is derived from an EMBL/GenBank/DDBJ whole genome shotgun (WGS) entry which is preliminary data.</text>
</comment>
<keyword evidence="2" id="KW-0489">Methyltransferase</keyword>
<dbReference type="OrthoDB" id="9800801at2"/>
<name>A0A9X5BID6_9FIRM</name>
<evidence type="ECO:0000256" key="3">
    <source>
        <dbReference type="ARBA" id="ARBA00022679"/>
    </source>
</evidence>
<dbReference type="InterPro" id="IPR002295">
    <property type="entry name" value="N4/N6-MTase_EcoPI_Mod-like"/>
</dbReference>
<dbReference type="InterPro" id="IPR029063">
    <property type="entry name" value="SAM-dependent_MTases_sf"/>
</dbReference>
<dbReference type="InterPro" id="IPR002052">
    <property type="entry name" value="DNA_methylase_N6_adenine_CS"/>
</dbReference>
<dbReference type="PIRSF" id="PIRSF015855">
    <property type="entry name" value="TypeIII_Mtase_mKpnI"/>
    <property type="match status" value="1"/>
</dbReference>
<dbReference type="PROSITE" id="PS00092">
    <property type="entry name" value="N6_MTASE"/>
    <property type="match status" value="1"/>
</dbReference>
<evidence type="ECO:0000313" key="7">
    <source>
        <dbReference type="EMBL" id="NBJ94172.1"/>
    </source>
</evidence>
<keyword evidence="5" id="KW-0680">Restriction system</keyword>
<organism evidence="7 8">
    <name type="scientific">Parablautia muri</name>
    <dbReference type="NCBI Taxonomy" id="2320879"/>
    <lineage>
        <taxon>Bacteria</taxon>
        <taxon>Bacillati</taxon>
        <taxon>Bacillota</taxon>
        <taxon>Clostridia</taxon>
        <taxon>Lachnospirales</taxon>
        <taxon>Lachnospiraceae</taxon>
        <taxon>Parablautia</taxon>
    </lineage>
</organism>
<dbReference type="SUPFAM" id="SSF53335">
    <property type="entry name" value="S-adenosyl-L-methionine-dependent methyltransferases"/>
    <property type="match status" value="1"/>
</dbReference>
<dbReference type="GO" id="GO:0008170">
    <property type="term" value="F:N-methyltransferase activity"/>
    <property type="evidence" value="ECO:0007669"/>
    <property type="project" value="InterPro"/>
</dbReference>
<evidence type="ECO:0000313" key="8">
    <source>
        <dbReference type="Proteomes" id="UP001154420"/>
    </source>
</evidence>
<evidence type="ECO:0000259" key="6">
    <source>
        <dbReference type="Pfam" id="PF01555"/>
    </source>
</evidence>
<dbReference type="GO" id="GO:0032259">
    <property type="term" value="P:methylation"/>
    <property type="evidence" value="ECO:0007669"/>
    <property type="project" value="UniProtKB-KW"/>
</dbReference>
<dbReference type="Gene3D" id="3.40.50.150">
    <property type="entry name" value="Vaccinia Virus protein VP39"/>
    <property type="match status" value="1"/>
</dbReference>
<feature type="domain" description="DNA methylase N-4/N-6" evidence="6">
    <location>
        <begin position="105"/>
        <end position="449"/>
    </location>
</feature>
<keyword evidence="4" id="KW-0949">S-adenosyl-L-methionine</keyword>
<proteinExistence type="inferred from homology"/>
<dbReference type="InterPro" id="IPR002941">
    <property type="entry name" value="DNA_methylase_N4/N6"/>
</dbReference>
<sequence length="589" mass="68369">MANLSKIHRDKMIQFLETLKEQHRDDESLIAINQIEKELVSKRYGLVWEEHEENVDVMMRDNIPVFVEVAEREIAEVPEENYNFLLEGDNLHSLHLLEKTHKGKVDVIYIDPPYNTLKDGFTYSDQLVDGNDSFRHSKWVSFMYERLQLARKLLADEGIIFISIDESEYAQLKLICDEIFGEQCFVENIVWNKRVPKNDKGIGNIHEYILTYVNDYNYKYKLMSPKDGIDDIKQLMIHAKENNFTIVEAEQALRKLYKVKDYPRAITLYNNIDNNYRIFGKINMSWPNGNTFGPRYDVLHPITGKPVKVPDRGWRWSESTFYDEVDYNAPQILSDGSIICGKIWFSQKDDMQPSSINYLEDVDRMLLRSIISLKSDGGMVLENIFDRKSLFAYPKPTTLISALIDAYTYQKKESVILDFFAGSGTTAQAVLELNKQDGGNRKFILCTNNENNICEDVTYQRIKTVITGKRKDGTEYSEGIPANLKYYRTDFVSKEEEFLADALLGHTAEMIQLEHGIKIDNRQYVILMSDEEADELENHWDEYSDIKAIYVSQNVLLTATQETLFGAVDIHTIPDCYFNSELREAGELW</sequence>
<dbReference type="GO" id="GO:0009307">
    <property type="term" value="P:DNA restriction-modification system"/>
    <property type="evidence" value="ECO:0007669"/>
    <property type="project" value="UniProtKB-KW"/>
</dbReference>
<accession>A0A9X5BID6</accession>
<keyword evidence="3" id="KW-0808">Transferase</keyword>
<reference evidence="7" key="1">
    <citation type="submission" date="2018-09" db="EMBL/GenBank/DDBJ databases">
        <title>Murine metabolic-syndrome-specific gut microbial biobank.</title>
        <authorList>
            <person name="Liu C."/>
        </authorList>
    </citation>
    <scope>NUCLEOTIDE SEQUENCE</scope>
    <source>
        <strain evidence="7">D42-62</strain>
    </source>
</reference>
<gene>
    <name evidence="7" type="ORF">D5281_16655</name>
</gene>
<dbReference type="GO" id="GO:0003677">
    <property type="term" value="F:DNA binding"/>
    <property type="evidence" value="ECO:0007669"/>
    <property type="project" value="InterPro"/>
</dbReference>
<dbReference type="EMBL" id="QZDT01000031">
    <property type="protein sequence ID" value="NBJ94172.1"/>
    <property type="molecule type" value="Genomic_DNA"/>
</dbReference>
<dbReference type="AlphaFoldDB" id="A0A9X5BID6"/>
<evidence type="ECO:0000256" key="4">
    <source>
        <dbReference type="ARBA" id="ARBA00022691"/>
    </source>
</evidence>
<dbReference type="PRINTS" id="PR00506">
    <property type="entry name" value="D21N6MTFRASE"/>
</dbReference>
<keyword evidence="8" id="KW-1185">Reference proteome</keyword>